<proteinExistence type="predicted"/>
<dbReference type="STRING" id="542762.A0A4S4F2I8"/>
<dbReference type="EMBL" id="SDRB02000500">
    <property type="protein sequence ID" value="THG23106.1"/>
    <property type="molecule type" value="Genomic_DNA"/>
</dbReference>
<name>A0A4S4F2I8_CAMSN</name>
<dbReference type="Proteomes" id="UP000306102">
    <property type="component" value="Unassembled WGS sequence"/>
</dbReference>
<dbReference type="Pfam" id="PF10294">
    <property type="entry name" value="Methyltransf_16"/>
    <property type="match status" value="1"/>
</dbReference>
<feature type="region of interest" description="Disordered" evidence="1">
    <location>
        <begin position="1"/>
        <end position="25"/>
    </location>
</feature>
<dbReference type="InterPro" id="IPR029063">
    <property type="entry name" value="SAM-dependent_MTases_sf"/>
</dbReference>
<keyword evidence="2" id="KW-1133">Transmembrane helix</keyword>
<evidence type="ECO:0000256" key="2">
    <source>
        <dbReference type="SAM" id="Phobius"/>
    </source>
</evidence>
<reference evidence="3 4" key="1">
    <citation type="journal article" date="2018" name="Proc. Natl. Acad. Sci. U.S.A.">
        <title>Draft genome sequence of Camellia sinensis var. sinensis provides insights into the evolution of the tea genome and tea quality.</title>
        <authorList>
            <person name="Wei C."/>
            <person name="Yang H."/>
            <person name="Wang S."/>
            <person name="Zhao J."/>
            <person name="Liu C."/>
            <person name="Gao L."/>
            <person name="Xia E."/>
            <person name="Lu Y."/>
            <person name="Tai Y."/>
            <person name="She G."/>
            <person name="Sun J."/>
            <person name="Cao H."/>
            <person name="Tong W."/>
            <person name="Gao Q."/>
            <person name="Li Y."/>
            <person name="Deng W."/>
            <person name="Jiang X."/>
            <person name="Wang W."/>
            <person name="Chen Q."/>
            <person name="Zhang S."/>
            <person name="Li H."/>
            <person name="Wu J."/>
            <person name="Wang P."/>
            <person name="Li P."/>
            <person name="Shi C."/>
            <person name="Zheng F."/>
            <person name="Jian J."/>
            <person name="Huang B."/>
            <person name="Shan D."/>
            <person name="Shi M."/>
            <person name="Fang C."/>
            <person name="Yue Y."/>
            <person name="Li F."/>
            <person name="Li D."/>
            <person name="Wei S."/>
            <person name="Han B."/>
            <person name="Jiang C."/>
            <person name="Yin Y."/>
            <person name="Xia T."/>
            <person name="Zhang Z."/>
            <person name="Bennetzen J.L."/>
            <person name="Zhao S."/>
            <person name="Wan X."/>
        </authorList>
    </citation>
    <scope>NUCLEOTIDE SEQUENCE [LARGE SCALE GENOMIC DNA]</scope>
    <source>
        <strain evidence="4">cv. Shuchazao</strain>
        <tissue evidence="3">Leaf</tissue>
    </source>
</reference>
<dbReference type="PANTHER" id="PTHR14614">
    <property type="entry name" value="HEPATOCELLULAR CARCINOMA-ASSOCIATED ANTIGEN"/>
    <property type="match status" value="1"/>
</dbReference>
<dbReference type="Gene3D" id="3.40.50.150">
    <property type="entry name" value="Vaccinia Virus protein VP39"/>
    <property type="match status" value="1"/>
</dbReference>
<keyword evidence="2" id="KW-0812">Transmembrane</keyword>
<dbReference type="InterPro" id="IPR019410">
    <property type="entry name" value="Methyltransf_16"/>
</dbReference>
<gene>
    <name evidence="3" type="ORF">TEA_028699</name>
</gene>
<sequence>MEDIATTTTAKHHRHSRRSQGTSGVTRSMLWDSGVVLGKFLEHAIESGTMLLQGKKVVELGSGCGLVGCIAALLGAEVILTDLPNRLRLLRKNVGTNLCGNVRSSTAVSQLIWGEKPVVELIRPLPDYGTKILYLLFHITKVLKIGCFYNKVGIMGVTTPLSACYGAVTTVMAIVINFPKNQHQLLVVGFCTRTFHMVSLDLRI</sequence>
<dbReference type="PANTHER" id="PTHR14614:SF109">
    <property type="entry name" value="RIBOSOMAL LYSINE N-METHYLTRANSFERASE 5"/>
    <property type="match status" value="1"/>
</dbReference>
<organism evidence="3 4">
    <name type="scientific">Camellia sinensis var. sinensis</name>
    <name type="common">China tea</name>
    <dbReference type="NCBI Taxonomy" id="542762"/>
    <lineage>
        <taxon>Eukaryota</taxon>
        <taxon>Viridiplantae</taxon>
        <taxon>Streptophyta</taxon>
        <taxon>Embryophyta</taxon>
        <taxon>Tracheophyta</taxon>
        <taxon>Spermatophyta</taxon>
        <taxon>Magnoliopsida</taxon>
        <taxon>eudicotyledons</taxon>
        <taxon>Gunneridae</taxon>
        <taxon>Pentapetalae</taxon>
        <taxon>asterids</taxon>
        <taxon>Ericales</taxon>
        <taxon>Theaceae</taxon>
        <taxon>Camellia</taxon>
    </lineage>
</organism>
<keyword evidence="2" id="KW-0472">Membrane</keyword>
<evidence type="ECO:0000313" key="4">
    <source>
        <dbReference type="Proteomes" id="UP000306102"/>
    </source>
</evidence>
<evidence type="ECO:0000313" key="3">
    <source>
        <dbReference type="EMBL" id="THG23106.1"/>
    </source>
</evidence>
<dbReference type="SUPFAM" id="SSF53335">
    <property type="entry name" value="S-adenosyl-L-methionine-dependent methyltransferases"/>
    <property type="match status" value="1"/>
</dbReference>
<dbReference type="AlphaFoldDB" id="A0A4S4F2I8"/>
<feature type="transmembrane region" description="Helical" evidence="2">
    <location>
        <begin position="60"/>
        <end position="83"/>
    </location>
</feature>
<protein>
    <recommendedName>
        <fullName evidence="5">Methyltransferase small domain-containing protein</fullName>
    </recommendedName>
</protein>
<accession>A0A4S4F2I8</accession>
<evidence type="ECO:0008006" key="5">
    <source>
        <dbReference type="Google" id="ProtNLM"/>
    </source>
</evidence>
<comment type="caution">
    <text evidence="3">The sequence shown here is derived from an EMBL/GenBank/DDBJ whole genome shotgun (WGS) entry which is preliminary data.</text>
</comment>
<evidence type="ECO:0000256" key="1">
    <source>
        <dbReference type="SAM" id="MobiDB-lite"/>
    </source>
</evidence>
<keyword evidence="4" id="KW-1185">Reference proteome</keyword>